<feature type="non-terminal residue" evidence="2">
    <location>
        <position position="1"/>
    </location>
</feature>
<evidence type="ECO:0000313" key="2">
    <source>
        <dbReference type="EMBL" id="CAE8709304.1"/>
    </source>
</evidence>
<dbReference type="EMBL" id="CAJNNW010031825">
    <property type="protein sequence ID" value="CAE8709304.1"/>
    <property type="molecule type" value="Genomic_DNA"/>
</dbReference>
<reference evidence="2" key="1">
    <citation type="submission" date="2021-02" db="EMBL/GenBank/DDBJ databases">
        <authorList>
            <person name="Dougan E. K."/>
            <person name="Rhodes N."/>
            <person name="Thang M."/>
            <person name="Chan C."/>
        </authorList>
    </citation>
    <scope>NUCLEOTIDE SEQUENCE</scope>
</reference>
<gene>
    <name evidence="2" type="ORF">PGLA2088_LOCUS35381</name>
</gene>
<protein>
    <submittedName>
        <fullName evidence="2">Uncharacterized protein</fullName>
    </submittedName>
</protein>
<name>A0A813KJQ0_POLGL</name>
<comment type="caution">
    <text evidence="2">The sequence shown here is derived from an EMBL/GenBank/DDBJ whole genome shotgun (WGS) entry which is preliminary data.</text>
</comment>
<feature type="compositionally biased region" description="Low complexity" evidence="1">
    <location>
        <begin position="80"/>
        <end position="94"/>
    </location>
</feature>
<feature type="non-terminal residue" evidence="2">
    <location>
        <position position="120"/>
    </location>
</feature>
<dbReference type="AlphaFoldDB" id="A0A813KJQ0"/>
<evidence type="ECO:0000256" key="1">
    <source>
        <dbReference type="SAM" id="MobiDB-lite"/>
    </source>
</evidence>
<sequence>VSSACPEAEEILQQIRFALQSDLLADVIKALDVADAAPGLEWGDLLTKKKQLLKKLRLKRKKLQGDLGADESSAPPAPAPTTATTTTKPTTAAPEVTKQSVAVPQEPSASKAASERSAQE</sequence>
<dbReference type="Proteomes" id="UP000626109">
    <property type="component" value="Unassembled WGS sequence"/>
</dbReference>
<proteinExistence type="predicted"/>
<accession>A0A813KJQ0</accession>
<evidence type="ECO:0000313" key="3">
    <source>
        <dbReference type="Proteomes" id="UP000626109"/>
    </source>
</evidence>
<feature type="region of interest" description="Disordered" evidence="1">
    <location>
        <begin position="64"/>
        <end position="120"/>
    </location>
</feature>
<organism evidence="2 3">
    <name type="scientific">Polarella glacialis</name>
    <name type="common">Dinoflagellate</name>
    <dbReference type="NCBI Taxonomy" id="89957"/>
    <lineage>
        <taxon>Eukaryota</taxon>
        <taxon>Sar</taxon>
        <taxon>Alveolata</taxon>
        <taxon>Dinophyceae</taxon>
        <taxon>Suessiales</taxon>
        <taxon>Suessiaceae</taxon>
        <taxon>Polarella</taxon>
    </lineage>
</organism>